<dbReference type="GO" id="GO:0046677">
    <property type="term" value="P:response to antibiotic"/>
    <property type="evidence" value="ECO:0007669"/>
    <property type="project" value="UniProtKB-KW"/>
</dbReference>
<protein>
    <recommendedName>
        <fullName evidence="6">Transport permease protein</fullName>
    </recommendedName>
</protein>
<evidence type="ECO:0000259" key="7">
    <source>
        <dbReference type="PROSITE" id="PS51012"/>
    </source>
</evidence>
<dbReference type="PIRSF" id="PIRSF006648">
    <property type="entry name" value="DrrB"/>
    <property type="match status" value="1"/>
</dbReference>
<comment type="similarity">
    <text evidence="6">Belongs to the ABC-2 integral membrane protein family.</text>
</comment>
<dbReference type="RefSeq" id="WP_013132011.1">
    <property type="nucleotide sequence ID" value="NC_014165.1"/>
</dbReference>
<evidence type="ECO:0000313" key="9">
    <source>
        <dbReference type="Proteomes" id="UP000006640"/>
    </source>
</evidence>
<keyword evidence="9" id="KW-1185">Reference proteome</keyword>
<name>D6YBB8_THEBD</name>
<dbReference type="eggNOG" id="COG0842">
    <property type="taxonomic scope" value="Bacteria"/>
</dbReference>
<dbReference type="InterPro" id="IPR000412">
    <property type="entry name" value="ABC_2_transport"/>
</dbReference>
<dbReference type="Proteomes" id="UP000006640">
    <property type="component" value="Chromosome"/>
</dbReference>
<keyword evidence="2 6" id="KW-0812">Transmembrane</keyword>
<keyword evidence="3 6" id="KW-1133">Transmembrane helix</keyword>
<gene>
    <name evidence="8" type="ordered locus">Tbis_1765</name>
</gene>
<dbReference type="InterPro" id="IPR051784">
    <property type="entry name" value="Nod_factor_ABC_transporter"/>
</dbReference>
<dbReference type="PANTHER" id="PTHR43229:SF2">
    <property type="entry name" value="NODULATION PROTEIN J"/>
    <property type="match status" value="1"/>
</dbReference>
<feature type="transmembrane region" description="Helical" evidence="6">
    <location>
        <begin position="58"/>
        <end position="77"/>
    </location>
</feature>
<evidence type="ECO:0000256" key="6">
    <source>
        <dbReference type="RuleBase" id="RU361157"/>
    </source>
</evidence>
<evidence type="ECO:0000313" key="8">
    <source>
        <dbReference type="EMBL" id="ADG88478.1"/>
    </source>
</evidence>
<feature type="transmembrane region" description="Helical" evidence="6">
    <location>
        <begin position="228"/>
        <end position="250"/>
    </location>
</feature>
<evidence type="ECO:0000256" key="3">
    <source>
        <dbReference type="ARBA" id="ARBA00022989"/>
    </source>
</evidence>
<reference evidence="8 9" key="1">
    <citation type="submission" date="2010-01" db="EMBL/GenBank/DDBJ databases">
        <title>The complete genome of Thermobispora bispora DSM 43833.</title>
        <authorList>
            <consortium name="US DOE Joint Genome Institute (JGI-PGF)"/>
            <person name="Lucas S."/>
            <person name="Copeland A."/>
            <person name="Lapidus A."/>
            <person name="Glavina del Rio T."/>
            <person name="Dalin E."/>
            <person name="Tice H."/>
            <person name="Bruce D."/>
            <person name="Goodwin L."/>
            <person name="Pitluck S."/>
            <person name="Kyrpides N."/>
            <person name="Mavromatis K."/>
            <person name="Ivanova N."/>
            <person name="Mikhailova N."/>
            <person name="Chertkov O."/>
            <person name="Brettin T."/>
            <person name="Detter J.C."/>
            <person name="Han C."/>
            <person name="Larimer F."/>
            <person name="Land M."/>
            <person name="Hauser L."/>
            <person name="Markowitz V."/>
            <person name="Cheng J.-F."/>
            <person name="Hugenholtz P."/>
            <person name="Woyke T."/>
            <person name="Wu D."/>
            <person name="Jando M."/>
            <person name="Schneider S."/>
            <person name="Klenk H.-P."/>
            <person name="Eisen J.A."/>
        </authorList>
    </citation>
    <scope>NUCLEOTIDE SEQUENCE [LARGE SCALE GENOMIC DNA]</scope>
    <source>
        <strain evidence="9">ATCC 19993 / DSM 43833 / CBS 139.67 / JCM 10125 / KCTC 9307 / NBRC 14880 / R51</strain>
    </source>
</reference>
<accession>D6YBB8</accession>
<dbReference type="STRING" id="469371.Tbis_1765"/>
<evidence type="ECO:0000256" key="1">
    <source>
        <dbReference type="ARBA" id="ARBA00004141"/>
    </source>
</evidence>
<dbReference type="KEGG" id="tbi:Tbis_1765"/>
<dbReference type="InterPro" id="IPR013525">
    <property type="entry name" value="ABC2_TM"/>
</dbReference>
<evidence type="ECO:0000256" key="4">
    <source>
        <dbReference type="ARBA" id="ARBA00023136"/>
    </source>
</evidence>
<feature type="domain" description="ABC transmembrane type-2" evidence="7">
    <location>
        <begin position="26"/>
        <end position="253"/>
    </location>
</feature>
<dbReference type="GO" id="GO:0043190">
    <property type="term" value="C:ATP-binding cassette (ABC) transporter complex"/>
    <property type="evidence" value="ECO:0007669"/>
    <property type="project" value="InterPro"/>
</dbReference>
<evidence type="ECO:0000256" key="2">
    <source>
        <dbReference type="ARBA" id="ARBA00022692"/>
    </source>
</evidence>
<dbReference type="GO" id="GO:0140359">
    <property type="term" value="F:ABC-type transporter activity"/>
    <property type="evidence" value="ECO:0007669"/>
    <property type="project" value="InterPro"/>
</dbReference>
<dbReference type="HOGENOM" id="CLU_039483_3_1_11"/>
<dbReference type="Pfam" id="PF01061">
    <property type="entry name" value="ABC2_membrane"/>
    <property type="match status" value="1"/>
</dbReference>
<evidence type="ECO:0000256" key="5">
    <source>
        <dbReference type="ARBA" id="ARBA00023251"/>
    </source>
</evidence>
<keyword evidence="4 6" id="KW-0472">Membrane</keyword>
<feature type="transmembrane region" description="Helical" evidence="6">
    <location>
        <begin position="173"/>
        <end position="192"/>
    </location>
</feature>
<proteinExistence type="inferred from homology"/>
<comment type="subcellular location">
    <subcellularLocation>
        <location evidence="6">Cell membrane</location>
        <topology evidence="6">Multi-pass membrane protein</topology>
    </subcellularLocation>
    <subcellularLocation>
        <location evidence="1">Membrane</location>
        <topology evidence="1">Multi-pass membrane protein</topology>
    </subcellularLocation>
</comment>
<keyword evidence="6" id="KW-0813">Transport</keyword>
<feature type="transmembrane region" description="Helical" evidence="6">
    <location>
        <begin position="23"/>
        <end position="46"/>
    </location>
</feature>
<keyword evidence="6" id="KW-1003">Cell membrane</keyword>
<feature type="transmembrane region" description="Helical" evidence="6">
    <location>
        <begin position="139"/>
        <end position="161"/>
    </location>
</feature>
<keyword evidence="5" id="KW-0046">Antibiotic resistance</keyword>
<dbReference type="PROSITE" id="PS51012">
    <property type="entry name" value="ABC_TM2"/>
    <property type="match status" value="1"/>
</dbReference>
<dbReference type="PANTHER" id="PTHR43229">
    <property type="entry name" value="NODULATION PROTEIN J"/>
    <property type="match status" value="1"/>
</dbReference>
<dbReference type="InterPro" id="IPR047817">
    <property type="entry name" value="ABC2_TM_bact-type"/>
</dbReference>
<feature type="transmembrane region" description="Helical" evidence="6">
    <location>
        <begin position="111"/>
        <end position="133"/>
    </location>
</feature>
<dbReference type="EMBL" id="CP001874">
    <property type="protein sequence ID" value="ADG88478.1"/>
    <property type="molecule type" value="Genomic_DNA"/>
</dbReference>
<sequence>MASGTVSPTLAVFERHLVLYRRLWQASVFSSFVLPLLFLLSIGVGVGGYVGSIEGVDYLAWIVPGVLASTVFSLALGESTYPVFGDFKWVRAYHAMRAAPVGPSHMVYGHLLYMVFRAEVATVVFLLVVAFFGGLRSPWALATPLVSALLAVATAAPVTAFSASIENDNYFTVVFRFVQIPATLLAGVFFPVTQLPEVLRPFAYASPLWHAVEMCRAATLGRDTPWPLAVHVGVLVVFAAVGTVLSVRAYRRRLER</sequence>
<organism evidence="8 9">
    <name type="scientific">Thermobispora bispora (strain ATCC 19993 / DSM 43833 / CBS 139.67 / JCM 10125 / KCTC 9307 / NBRC 14880 / R51)</name>
    <dbReference type="NCBI Taxonomy" id="469371"/>
    <lineage>
        <taxon>Bacteria</taxon>
        <taxon>Bacillati</taxon>
        <taxon>Actinomycetota</taxon>
        <taxon>Actinomycetes</taxon>
        <taxon>Streptosporangiales</taxon>
        <taxon>Streptosporangiaceae</taxon>
        <taxon>Thermobispora</taxon>
    </lineage>
</organism>
<dbReference type="AlphaFoldDB" id="D6YBB8"/>
<dbReference type="PRINTS" id="PR00164">
    <property type="entry name" value="ABC2TRNSPORT"/>
</dbReference>